<dbReference type="SUPFAM" id="SSF103481">
    <property type="entry name" value="Multidrug resistance efflux transporter EmrE"/>
    <property type="match status" value="2"/>
</dbReference>
<evidence type="ECO:0000313" key="3">
    <source>
        <dbReference type="EMBL" id="KRS17096.1"/>
    </source>
</evidence>
<evidence type="ECO:0000313" key="6">
    <source>
        <dbReference type="Proteomes" id="UP000325785"/>
    </source>
</evidence>
<organism evidence="3 5">
    <name type="scientific">Roseovarius indicus</name>
    <dbReference type="NCBI Taxonomy" id="540747"/>
    <lineage>
        <taxon>Bacteria</taxon>
        <taxon>Pseudomonadati</taxon>
        <taxon>Pseudomonadota</taxon>
        <taxon>Alphaproteobacteria</taxon>
        <taxon>Rhodobacterales</taxon>
        <taxon>Roseobacteraceae</taxon>
        <taxon>Roseovarius</taxon>
    </lineage>
</organism>
<dbReference type="PANTHER" id="PTHR22911">
    <property type="entry name" value="ACYL-MALONYL CONDENSING ENZYME-RELATED"/>
    <property type="match status" value="1"/>
</dbReference>
<protein>
    <submittedName>
        <fullName evidence="4">EamA-like transporter family protein</fullName>
    </submittedName>
    <submittedName>
        <fullName evidence="3">Membrane protein</fullName>
    </submittedName>
</protein>
<dbReference type="EMBL" id="CP031598">
    <property type="protein sequence ID" value="QEW27707.1"/>
    <property type="molecule type" value="Genomic_DNA"/>
</dbReference>
<keyword evidence="1" id="KW-0812">Transmembrane</keyword>
<feature type="transmembrane region" description="Helical" evidence="1">
    <location>
        <begin position="153"/>
        <end position="173"/>
    </location>
</feature>
<dbReference type="InterPro" id="IPR037185">
    <property type="entry name" value="EmrE-like"/>
</dbReference>
<feature type="transmembrane region" description="Helical" evidence="1">
    <location>
        <begin position="180"/>
        <end position="200"/>
    </location>
</feature>
<dbReference type="AlphaFoldDB" id="A0A0T5P7Q0"/>
<evidence type="ECO:0000259" key="2">
    <source>
        <dbReference type="Pfam" id="PF00892"/>
    </source>
</evidence>
<dbReference type="KEGG" id="rid:RIdsm_03525"/>
<evidence type="ECO:0000256" key="1">
    <source>
        <dbReference type="SAM" id="Phobius"/>
    </source>
</evidence>
<gene>
    <name evidence="4" type="ORF">RIdsm_03525</name>
    <name evidence="3" type="ORF">XM52_14725</name>
</gene>
<sequence>MSRHPLYGIFLAMAGALFLTPDAMFMRLSEMDGFQMVGWRGMLMGSVMLFGWAVLSRDRRGDLAQLGTGAAGAIIVCQLFNSILFSLGIASAPAAAVLIGVAAVPVFSALLSRVILAEPTQVATWAAMAATIGGIAIAVSGGEDGEVTLNLRALLGAAFGLAVALVLALNFTILRARPGLPIMLVIGVGAWMAGLTGLTITGADAMTEGRPWAIIVAGAVIMPVSFFTLSFASRHTQAANVSLMMLLEVVLAPIWVWVGVGERPTVNMAIGGAVVVGSLAIYLAVTGRGLRPKQAHG</sequence>
<dbReference type="Pfam" id="PF00892">
    <property type="entry name" value="EamA"/>
    <property type="match status" value="1"/>
</dbReference>
<feature type="transmembrane region" description="Helical" evidence="1">
    <location>
        <begin position="67"/>
        <end position="89"/>
    </location>
</feature>
<feature type="transmembrane region" description="Helical" evidence="1">
    <location>
        <begin position="122"/>
        <end position="141"/>
    </location>
</feature>
<dbReference type="GO" id="GO:0016020">
    <property type="term" value="C:membrane"/>
    <property type="evidence" value="ECO:0007669"/>
    <property type="project" value="InterPro"/>
</dbReference>
<keyword evidence="5" id="KW-1185">Reference proteome</keyword>
<feature type="transmembrane region" description="Helical" evidence="1">
    <location>
        <begin position="37"/>
        <end position="55"/>
    </location>
</feature>
<dbReference type="PANTHER" id="PTHR22911:SF137">
    <property type="entry name" value="SOLUTE CARRIER FAMILY 35 MEMBER G2-RELATED"/>
    <property type="match status" value="1"/>
</dbReference>
<evidence type="ECO:0000313" key="4">
    <source>
        <dbReference type="EMBL" id="QEW27707.1"/>
    </source>
</evidence>
<feature type="transmembrane region" description="Helical" evidence="1">
    <location>
        <begin position="266"/>
        <end position="285"/>
    </location>
</feature>
<dbReference type="EMBL" id="LAXI01000009">
    <property type="protein sequence ID" value="KRS17096.1"/>
    <property type="molecule type" value="Genomic_DNA"/>
</dbReference>
<proteinExistence type="predicted"/>
<dbReference type="InterPro" id="IPR000620">
    <property type="entry name" value="EamA_dom"/>
</dbReference>
<dbReference type="Proteomes" id="UP000051401">
    <property type="component" value="Unassembled WGS sequence"/>
</dbReference>
<feature type="transmembrane region" description="Helical" evidence="1">
    <location>
        <begin position="239"/>
        <end position="260"/>
    </location>
</feature>
<dbReference type="STRING" id="540747.SAMN04488031_10871"/>
<reference evidence="3 5" key="1">
    <citation type="submission" date="2015-04" db="EMBL/GenBank/DDBJ databases">
        <title>The draft genome sequence of Roseovarius indicus B108T.</title>
        <authorList>
            <person name="Li G."/>
            <person name="Lai Q."/>
            <person name="Shao Z."/>
            <person name="Yan P."/>
        </authorList>
    </citation>
    <scope>NUCLEOTIDE SEQUENCE [LARGE SCALE GENOMIC DNA]</scope>
    <source>
        <strain evidence="3 5">B108</strain>
    </source>
</reference>
<dbReference type="OrthoDB" id="9810239at2"/>
<feature type="transmembrane region" description="Helical" evidence="1">
    <location>
        <begin position="7"/>
        <end position="25"/>
    </location>
</feature>
<accession>A0A0T5P7Q0</accession>
<feature type="transmembrane region" description="Helical" evidence="1">
    <location>
        <begin position="95"/>
        <end position="115"/>
    </location>
</feature>
<name>A0A0T5P7Q0_9RHOB</name>
<reference evidence="4 6" key="2">
    <citation type="submission" date="2018-08" db="EMBL/GenBank/DDBJ databases">
        <title>Genetic Globetrotter - A new plasmid hitch-hiking vast phylogenetic and geographic distances.</title>
        <authorList>
            <person name="Vollmers J."/>
            <person name="Petersen J."/>
        </authorList>
    </citation>
    <scope>NUCLEOTIDE SEQUENCE [LARGE SCALE GENOMIC DNA]</scope>
    <source>
        <strain evidence="4 6">DSM 26383</strain>
    </source>
</reference>
<keyword evidence="1" id="KW-1133">Transmembrane helix</keyword>
<feature type="transmembrane region" description="Helical" evidence="1">
    <location>
        <begin position="212"/>
        <end position="232"/>
    </location>
</feature>
<dbReference type="Proteomes" id="UP000325785">
    <property type="component" value="Chromosome"/>
</dbReference>
<dbReference type="PATRIC" id="fig|540747.5.peg.6028"/>
<feature type="domain" description="EamA" evidence="2">
    <location>
        <begin position="7"/>
        <end position="139"/>
    </location>
</feature>
<keyword evidence="1" id="KW-0472">Membrane</keyword>
<evidence type="ECO:0000313" key="5">
    <source>
        <dbReference type="Proteomes" id="UP000051401"/>
    </source>
</evidence>
<dbReference type="RefSeq" id="WP_057816911.1">
    <property type="nucleotide sequence ID" value="NZ_CP031598.1"/>
</dbReference>